<dbReference type="GO" id="GO:0005634">
    <property type="term" value="C:nucleus"/>
    <property type="evidence" value="ECO:0007669"/>
    <property type="project" value="UniProtKB-SubCell"/>
</dbReference>
<comment type="cofactor">
    <cofactor evidence="1">
        <name>a divalent metal cation</name>
        <dbReference type="ChEBI" id="CHEBI:60240"/>
    </cofactor>
</comment>
<keyword evidence="7" id="KW-0539">Nucleus</keyword>
<dbReference type="GeneID" id="105899288"/>
<dbReference type="Proteomes" id="UP000515152">
    <property type="component" value="Chromosome 3"/>
</dbReference>
<comment type="similarity">
    <text evidence="3">Belongs to the HARBI1 family.</text>
</comment>
<evidence type="ECO:0000256" key="6">
    <source>
        <dbReference type="ARBA" id="ARBA00022801"/>
    </source>
</evidence>
<dbReference type="Pfam" id="PF13359">
    <property type="entry name" value="DDE_Tnp_4"/>
    <property type="match status" value="1"/>
</dbReference>
<dbReference type="PANTHER" id="PTHR22930:SF206">
    <property type="entry name" value="NUCLEASE HARBI1"/>
    <property type="match status" value="1"/>
</dbReference>
<evidence type="ECO:0000313" key="10">
    <source>
        <dbReference type="Proteomes" id="UP000515152"/>
    </source>
</evidence>
<feature type="compositionally biased region" description="Acidic residues" evidence="8">
    <location>
        <begin position="348"/>
        <end position="357"/>
    </location>
</feature>
<evidence type="ECO:0000313" key="11">
    <source>
        <dbReference type="RefSeq" id="XP_031420555.1"/>
    </source>
</evidence>
<evidence type="ECO:0000256" key="2">
    <source>
        <dbReference type="ARBA" id="ARBA00004123"/>
    </source>
</evidence>
<dbReference type="KEGG" id="char:105899288"/>
<comment type="subcellular location">
    <subcellularLocation>
        <location evidence="2">Nucleus</location>
    </subcellularLocation>
</comment>
<protein>
    <submittedName>
        <fullName evidence="11">Nuclease HARBI1</fullName>
    </submittedName>
</protein>
<dbReference type="InterPro" id="IPR045249">
    <property type="entry name" value="HARBI1-like"/>
</dbReference>
<dbReference type="AlphaFoldDB" id="A0A6P8F9U6"/>
<reference evidence="11" key="1">
    <citation type="submission" date="2025-08" db="UniProtKB">
        <authorList>
            <consortium name="RefSeq"/>
        </authorList>
    </citation>
    <scope>IDENTIFICATION</scope>
</reference>
<dbReference type="PANTHER" id="PTHR22930">
    <property type="match status" value="1"/>
</dbReference>
<keyword evidence="4" id="KW-0540">Nuclease</keyword>
<evidence type="ECO:0000256" key="7">
    <source>
        <dbReference type="ARBA" id="ARBA00023242"/>
    </source>
</evidence>
<keyword evidence="6" id="KW-0378">Hydrolase</keyword>
<evidence type="ECO:0000256" key="1">
    <source>
        <dbReference type="ARBA" id="ARBA00001968"/>
    </source>
</evidence>
<feature type="region of interest" description="Disordered" evidence="8">
    <location>
        <begin position="348"/>
        <end position="369"/>
    </location>
</feature>
<name>A0A6P8F9U6_CLUHA</name>
<evidence type="ECO:0000259" key="9">
    <source>
        <dbReference type="Pfam" id="PF13359"/>
    </source>
</evidence>
<dbReference type="GO" id="GO:0016787">
    <property type="term" value="F:hydrolase activity"/>
    <property type="evidence" value="ECO:0007669"/>
    <property type="project" value="UniProtKB-KW"/>
</dbReference>
<evidence type="ECO:0000256" key="3">
    <source>
        <dbReference type="ARBA" id="ARBA00006958"/>
    </source>
</evidence>
<gene>
    <name evidence="11" type="primary">LOC105899288</name>
</gene>
<evidence type="ECO:0000256" key="4">
    <source>
        <dbReference type="ARBA" id="ARBA00022722"/>
    </source>
</evidence>
<evidence type="ECO:0000256" key="8">
    <source>
        <dbReference type="SAM" id="MobiDB-lite"/>
    </source>
</evidence>
<keyword evidence="5" id="KW-0479">Metal-binding</keyword>
<sequence length="391" mass="43796">MARMAKIAIVHQLLQEWMEEEWCQMEQERGQRRAYRARIDMLAAYSFEGGVRYASLNRAVPLLRHYFAGEDTRPDFRLSRASITGLLQLLNQERSHGWGPTIEVLVFLFWLASGASYRVVSRAFDMPRTTVHNVVHRVCGCVVVAMPRVIRLPSTAEGQREVSEGFARLARHGAFARAMGAIDGCHVRIKSPGEPHGQDYFNRKLFPSIQLQAVCDHAGRFIDVFVGYPGSVHDARVLRHSPLFQSAAYPPPDTFLLGDGGYPCLMRPISLITPYKNPLRGVAQQRFNTHHARARSVIERAFGMMKTRWRSIFFCALEVDVSFVPDVIVCCTMLHNVCLGNDDVLPVDEEDPEEPVGGEDHGETSSGGALRDSIADQLSALQCLPSGHDYC</sequence>
<proteinExistence type="inferred from homology"/>
<dbReference type="GO" id="GO:0046872">
    <property type="term" value="F:metal ion binding"/>
    <property type="evidence" value="ECO:0007669"/>
    <property type="project" value="UniProtKB-KW"/>
</dbReference>
<accession>A0A6P8F9U6</accession>
<dbReference type="GO" id="GO:0004518">
    <property type="term" value="F:nuclease activity"/>
    <property type="evidence" value="ECO:0007669"/>
    <property type="project" value="UniProtKB-KW"/>
</dbReference>
<organism evidence="10 11">
    <name type="scientific">Clupea harengus</name>
    <name type="common">Atlantic herring</name>
    <dbReference type="NCBI Taxonomy" id="7950"/>
    <lineage>
        <taxon>Eukaryota</taxon>
        <taxon>Metazoa</taxon>
        <taxon>Chordata</taxon>
        <taxon>Craniata</taxon>
        <taxon>Vertebrata</taxon>
        <taxon>Euteleostomi</taxon>
        <taxon>Actinopterygii</taxon>
        <taxon>Neopterygii</taxon>
        <taxon>Teleostei</taxon>
        <taxon>Clupei</taxon>
        <taxon>Clupeiformes</taxon>
        <taxon>Clupeoidei</taxon>
        <taxon>Clupeidae</taxon>
        <taxon>Clupea</taxon>
    </lineage>
</organism>
<feature type="domain" description="DDE Tnp4" evidence="9">
    <location>
        <begin position="182"/>
        <end position="336"/>
    </location>
</feature>
<dbReference type="InterPro" id="IPR027806">
    <property type="entry name" value="HARBI1_dom"/>
</dbReference>
<dbReference type="OrthoDB" id="8962680at2759"/>
<dbReference type="RefSeq" id="XP_031420555.1">
    <property type="nucleotide sequence ID" value="XM_031564695.2"/>
</dbReference>
<evidence type="ECO:0000256" key="5">
    <source>
        <dbReference type="ARBA" id="ARBA00022723"/>
    </source>
</evidence>
<keyword evidence="10" id="KW-1185">Reference proteome</keyword>